<comment type="subcellular location">
    <subcellularLocation>
        <location evidence="2">Cell membrane</location>
        <topology evidence="2">Lipid-anchor</topology>
        <topology evidence="2">GPI-anchor</topology>
    </subcellularLocation>
    <subcellularLocation>
        <location evidence="3">Secreted</location>
    </subcellularLocation>
</comment>
<evidence type="ECO:0000256" key="12">
    <source>
        <dbReference type="ARBA" id="ARBA00023136"/>
    </source>
</evidence>
<dbReference type="Pfam" id="PF00704">
    <property type="entry name" value="Glyco_hydro_18"/>
    <property type="match status" value="1"/>
</dbReference>
<dbReference type="SUPFAM" id="SSF51445">
    <property type="entry name" value="(Trans)glycosidases"/>
    <property type="match status" value="1"/>
</dbReference>
<keyword evidence="8" id="KW-0147">Chitin-binding</keyword>
<dbReference type="EC" id="3.2.1.14" evidence="4"/>
<dbReference type="SUPFAM" id="SSF54106">
    <property type="entry name" value="LysM domain"/>
    <property type="match status" value="1"/>
</dbReference>
<evidence type="ECO:0000256" key="10">
    <source>
        <dbReference type="ARBA" id="ARBA00022801"/>
    </source>
</evidence>
<evidence type="ECO:0000256" key="7">
    <source>
        <dbReference type="ARBA" id="ARBA00022622"/>
    </source>
</evidence>
<dbReference type="PROSITE" id="PS01095">
    <property type="entry name" value="GH18_1"/>
    <property type="match status" value="1"/>
</dbReference>
<evidence type="ECO:0000256" key="15">
    <source>
        <dbReference type="ARBA" id="ARBA00023288"/>
    </source>
</evidence>
<dbReference type="InterPro" id="IPR001223">
    <property type="entry name" value="Glyco_hydro18_cat"/>
</dbReference>
<keyword evidence="12" id="KW-0472">Membrane</keyword>
<dbReference type="SMART" id="SM00257">
    <property type="entry name" value="LysM"/>
    <property type="match status" value="1"/>
</dbReference>
<keyword evidence="6" id="KW-0964">Secreted</keyword>
<organism evidence="23 24">
    <name type="scientific">Staphylotrichum tortipilum</name>
    <dbReference type="NCBI Taxonomy" id="2831512"/>
    <lineage>
        <taxon>Eukaryota</taxon>
        <taxon>Fungi</taxon>
        <taxon>Dikarya</taxon>
        <taxon>Ascomycota</taxon>
        <taxon>Pezizomycotina</taxon>
        <taxon>Sordariomycetes</taxon>
        <taxon>Sordariomycetidae</taxon>
        <taxon>Sordariales</taxon>
        <taxon>Chaetomiaceae</taxon>
        <taxon>Staphylotrichum</taxon>
    </lineage>
</organism>
<dbReference type="InterPro" id="IPR036779">
    <property type="entry name" value="LysM_dom_sf"/>
</dbReference>
<feature type="domain" description="GH18" evidence="22">
    <location>
        <begin position="20"/>
        <end position="337"/>
    </location>
</feature>
<evidence type="ECO:0000256" key="3">
    <source>
        <dbReference type="ARBA" id="ARBA00004613"/>
    </source>
</evidence>
<dbReference type="InterPro" id="IPR050542">
    <property type="entry name" value="Glycosyl_Hydrlase18_Chitinase"/>
</dbReference>
<dbReference type="Pfam" id="PF01476">
    <property type="entry name" value="LysM"/>
    <property type="match status" value="1"/>
</dbReference>
<evidence type="ECO:0000256" key="13">
    <source>
        <dbReference type="ARBA" id="ARBA00023180"/>
    </source>
</evidence>
<evidence type="ECO:0000259" key="22">
    <source>
        <dbReference type="PROSITE" id="PS51910"/>
    </source>
</evidence>
<dbReference type="GO" id="GO:0008843">
    <property type="term" value="F:endochitinase activity"/>
    <property type="evidence" value="ECO:0007669"/>
    <property type="project" value="UniProtKB-EC"/>
</dbReference>
<dbReference type="EMBL" id="MU855323">
    <property type="protein sequence ID" value="KAK3906609.1"/>
    <property type="molecule type" value="Genomic_DNA"/>
</dbReference>
<dbReference type="GO" id="GO:0008061">
    <property type="term" value="F:chitin binding"/>
    <property type="evidence" value="ECO:0007669"/>
    <property type="project" value="UniProtKB-KW"/>
</dbReference>
<dbReference type="PROSITE" id="PS51910">
    <property type="entry name" value="GH18_2"/>
    <property type="match status" value="1"/>
</dbReference>
<evidence type="ECO:0000256" key="2">
    <source>
        <dbReference type="ARBA" id="ARBA00004609"/>
    </source>
</evidence>
<evidence type="ECO:0000256" key="17">
    <source>
        <dbReference type="ARBA" id="ARBA00023326"/>
    </source>
</evidence>
<dbReference type="Gene3D" id="3.10.350.10">
    <property type="entry name" value="LysM domain"/>
    <property type="match status" value="1"/>
</dbReference>
<dbReference type="InterPro" id="IPR018392">
    <property type="entry name" value="LysM"/>
</dbReference>
<dbReference type="GO" id="GO:0098552">
    <property type="term" value="C:side of membrane"/>
    <property type="evidence" value="ECO:0007669"/>
    <property type="project" value="UniProtKB-KW"/>
</dbReference>
<evidence type="ECO:0000256" key="11">
    <source>
        <dbReference type="ARBA" id="ARBA00023024"/>
    </source>
</evidence>
<keyword evidence="13" id="KW-0325">Glycoprotein</keyword>
<dbReference type="AlphaFoldDB" id="A0AAN6MTD6"/>
<evidence type="ECO:0000256" key="4">
    <source>
        <dbReference type="ARBA" id="ARBA00012729"/>
    </source>
</evidence>
<evidence type="ECO:0000256" key="8">
    <source>
        <dbReference type="ARBA" id="ARBA00022669"/>
    </source>
</evidence>
<evidence type="ECO:0000256" key="18">
    <source>
        <dbReference type="ARBA" id="ARBA00025727"/>
    </source>
</evidence>
<feature type="signal peptide" evidence="20">
    <location>
        <begin position="1"/>
        <end position="18"/>
    </location>
</feature>
<evidence type="ECO:0000259" key="21">
    <source>
        <dbReference type="PROSITE" id="PS51782"/>
    </source>
</evidence>
<feature type="non-terminal residue" evidence="23">
    <location>
        <position position="401"/>
    </location>
</feature>
<evidence type="ECO:0000313" key="23">
    <source>
        <dbReference type="EMBL" id="KAK3906609.1"/>
    </source>
</evidence>
<evidence type="ECO:0000313" key="24">
    <source>
        <dbReference type="Proteomes" id="UP001303889"/>
    </source>
</evidence>
<dbReference type="InterPro" id="IPR017853">
    <property type="entry name" value="GH"/>
</dbReference>
<protein>
    <recommendedName>
        <fullName evidence="4">chitinase</fullName>
        <ecNumber evidence="4">3.2.1.14</ecNumber>
    </recommendedName>
</protein>
<comment type="caution">
    <text evidence="23">The sequence shown here is derived from an EMBL/GenBank/DDBJ whole genome shotgun (WGS) entry which is preliminary data.</text>
</comment>
<keyword evidence="11" id="KW-0146">Chitin degradation</keyword>
<keyword evidence="15" id="KW-0449">Lipoprotein</keyword>
<proteinExistence type="inferred from homology"/>
<comment type="similarity">
    <text evidence="18">Belongs to the glycosyl hydrolase 18 family. Chitinase class III subfamily.</text>
</comment>
<comment type="catalytic activity">
    <reaction evidence="1">
        <text>Random endo-hydrolysis of N-acetyl-beta-D-glucosaminide (1-&gt;4)-beta-linkages in chitin and chitodextrins.</text>
        <dbReference type="EC" id="3.2.1.14"/>
    </reaction>
</comment>
<dbReference type="Gene3D" id="3.20.20.80">
    <property type="entry name" value="Glycosidases"/>
    <property type="match status" value="1"/>
</dbReference>
<evidence type="ECO:0000256" key="5">
    <source>
        <dbReference type="ARBA" id="ARBA00022475"/>
    </source>
</evidence>
<name>A0AAN6MTD6_9PEZI</name>
<evidence type="ECO:0000256" key="19">
    <source>
        <dbReference type="RuleBase" id="RU000489"/>
    </source>
</evidence>
<dbReference type="InterPro" id="IPR045321">
    <property type="entry name" value="Cts1-like"/>
</dbReference>
<dbReference type="InterPro" id="IPR001579">
    <property type="entry name" value="Glyco_hydro_18_chit_AS"/>
</dbReference>
<dbReference type="GO" id="GO:0005886">
    <property type="term" value="C:plasma membrane"/>
    <property type="evidence" value="ECO:0007669"/>
    <property type="project" value="UniProtKB-SubCell"/>
</dbReference>
<reference evidence="23" key="2">
    <citation type="submission" date="2023-05" db="EMBL/GenBank/DDBJ databases">
        <authorList>
            <consortium name="Lawrence Berkeley National Laboratory"/>
            <person name="Steindorff A."/>
            <person name="Hensen N."/>
            <person name="Bonometti L."/>
            <person name="Westerberg I."/>
            <person name="Brannstrom I.O."/>
            <person name="Guillou S."/>
            <person name="Cros-Aarteil S."/>
            <person name="Calhoun S."/>
            <person name="Haridas S."/>
            <person name="Kuo A."/>
            <person name="Mondo S."/>
            <person name="Pangilinan J."/>
            <person name="Riley R."/>
            <person name="Labutti K."/>
            <person name="Andreopoulos B."/>
            <person name="Lipzen A."/>
            <person name="Chen C."/>
            <person name="Yanf M."/>
            <person name="Daum C."/>
            <person name="Ng V."/>
            <person name="Clum A."/>
            <person name="Ohm R."/>
            <person name="Martin F."/>
            <person name="Silar P."/>
            <person name="Natvig D."/>
            <person name="Lalanne C."/>
            <person name="Gautier V."/>
            <person name="Ament-Velasquez S.L."/>
            <person name="Kruys A."/>
            <person name="Hutchinson M.I."/>
            <person name="Powell A.J."/>
            <person name="Barry K."/>
            <person name="Miller A.N."/>
            <person name="Grigoriev I.V."/>
            <person name="Debuchy R."/>
            <person name="Gladieux P."/>
            <person name="Thoren M.H."/>
            <person name="Johannesson H."/>
        </authorList>
    </citation>
    <scope>NUCLEOTIDE SEQUENCE</scope>
    <source>
        <strain evidence="23">CBS 103.79</strain>
    </source>
</reference>
<dbReference type="PANTHER" id="PTHR45708">
    <property type="entry name" value="ENDOCHITINASE"/>
    <property type="match status" value="1"/>
</dbReference>
<dbReference type="CDD" id="cd02877">
    <property type="entry name" value="GH18_hevamine_XipI_class_III"/>
    <property type="match status" value="1"/>
</dbReference>
<keyword evidence="24" id="KW-1185">Reference proteome</keyword>
<gene>
    <name evidence="23" type="ORF">C8A05DRAFT_11681</name>
</gene>
<reference evidence="23" key="1">
    <citation type="journal article" date="2023" name="Mol. Phylogenet. Evol.">
        <title>Genome-scale phylogeny and comparative genomics of the fungal order Sordariales.</title>
        <authorList>
            <person name="Hensen N."/>
            <person name="Bonometti L."/>
            <person name="Westerberg I."/>
            <person name="Brannstrom I.O."/>
            <person name="Guillou S."/>
            <person name="Cros-Aarteil S."/>
            <person name="Calhoun S."/>
            <person name="Haridas S."/>
            <person name="Kuo A."/>
            <person name="Mondo S."/>
            <person name="Pangilinan J."/>
            <person name="Riley R."/>
            <person name="LaButti K."/>
            <person name="Andreopoulos B."/>
            <person name="Lipzen A."/>
            <person name="Chen C."/>
            <person name="Yan M."/>
            <person name="Daum C."/>
            <person name="Ng V."/>
            <person name="Clum A."/>
            <person name="Steindorff A."/>
            <person name="Ohm R.A."/>
            <person name="Martin F."/>
            <person name="Silar P."/>
            <person name="Natvig D.O."/>
            <person name="Lalanne C."/>
            <person name="Gautier V."/>
            <person name="Ament-Velasquez S.L."/>
            <person name="Kruys A."/>
            <person name="Hutchinson M.I."/>
            <person name="Powell A.J."/>
            <person name="Barry K."/>
            <person name="Miller A.N."/>
            <person name="Grigoriev I.V."/>
            <person name="Debuchy R."/>
            <person name="Gladieux P."/>
            <person name="Hiltunen Thoren M."/>
            <person name="Johannesson H."/>
        </authorList>
    </citation>
    <scope>NUCLEOTIDE SEQUENCE</scope>
    <source>
        <strain evidence="23">CBS 103.79</strain>
    </source>
</reference>
<dbReference type="PANTHER" id="PTHR45708:SF47">
    <property type="entry name" value="ENDOCHITINASE A"/>
    <property type="match status" value="1"/>
</dbReference>
<dbReference type="Proteomes" id="UP001303889">
    <property type="component" value="Unassembled WGS sequence"/>
</dbReference>
<dbReference type="GO" id="GO:0006032">
    <property type="term" value="P:chitin catabolic process"/>
    <property type="evidence" value="ECO:0007669"/>
    <property type="project" value="UniProtKB-KW"/>
</dbReference>
<dbReference type="CDD" id="cd00118">
    <property type="entry name" value="LysM"/>
    <property type="match status" value="1"/>
</dbReference>
<keyword evidence="7" id="KW-0336">GPI-anchor</keyword>
<dbReference type="GO" id="GO:0000272">
    <property type="term" value="P:polysaccharide catabolic process"/>
    <property type="evidence" value="ECO:0007669"/>
    <property type="project" value="UniProtKB-KW"/>
</dbReference>
<keyword evidence="9 20" id="KW-0732">Signal</keyword>
<evidence type="ECO:0000256" key="9">
    <source>
        <dbReference type="ARBA" id="ARBA00022729"/>
    </source>
</evidence>
<dbReference type="PROSITE" id="PS51782">
    <property type="entry name" value="LYSM"/>
    <property type="match status" value="1"/>
</dbReference>
<evidence type="ECO:0000256" key="20">
    <source>
        <dbReference type="SAM" id="SignalP"/>
    </source>
</evidence>
<sequence>MLTNTLALAALAAVPALATPAVNVYWGQSGLVTDRLRNYCDNTSFEYVTVGFINNSPEQDASSLKYPGSDFAAHCVEAKYHDTNVNTKLLAQCGQLSADLRYCQKKGKKMLLSIGGEWNPGKANYTVSSPAQGEYFADFIWGAFGPYNPSWGKARPFDDFYGSDDDDKHFSFDGFDFDIEHQFQDQSGYIAMIKKLRALTVGDPSKKYWITAAPECPLSDQFFKMKQIIQKSSFDALFIQFYNNPSCAGVANNNFDAWAAFLATTASKDAKIFIGLPGSSKAAGSGYLSTSEAYTLINKHKNKPAFGGVMVWDVYYGSEKTYSKPFYEHMHEFIGFPPTTTTPAPTSTPTACVKTYTVVPGDICFDIANKFGLDDTAQLVSYNTPTLNGNCDIWAGQVLCV</sequence>
<feature type="chain" id="PRO_5042994375" description="chitinase" evidence="20">
    <location>
        <begin position="19"/>
        <end position="401"/>
    </location>
</feature>
<feature type="domain" description="LysM" evidence="21">
    <location>
        <begin position="354"/>
        <end position="401"/>
    </location>
</feature>
<dbReference type="GO" id="GO:0005576">
    <property type="term" value="C:extracellular region"/>
    <property type="evidence" value="ECO:0007669"/>
    <property type="project" value="UniProtKB-SubCell"/>
</dbReference>
<evidence type="ECO:0000256" key="14">
    <source>
        <dbReference type="ARBA" id="ARBA00023277"/>
    </source>
</evidence>
<keyword evidence="16 19" id="KW-0326">Glycosidase</keyword>
<keyword evidence="14" id="KW-0119">Carbohydrate metabolism</keyword>
<keyword evidence="5" id="KW-1003">Cell membrane</keyword>
<accession>A0AAN6MTD6</accession>
<keyword evidence="17" id="KW-0624">Polysaccharide degradation</keyword>
<evidence type="ECO:0000256" key="6">
    <source>
        <dbReference type="ARBA" id="ARBA00022525"/>
    </source>
</evidence>
<evidence type="ECO:0000256" key="1">
    <source>
        <dbReference type="ARBA" id="ARBA00000822"/>
    </source>
</evidence>
<evidence type="ECO:0000256" key="16">
    <source>
        <dbReference type="ARBA" id="ARBA00023295"/>
    </source>
</evidence>
<keyword evidence="10 19" id="KW-0378">Hydrolase</keyword>